<keyword evidence="4 5" id="KW-0472">Membrane</keyword>
<evidence type="ECO:0000256" key="1">
    <source>
        <dbReference type="ARBA" id="ARBA00004141"/>
    </source>
</evidence>
<dbReference type="Proteomes" id="UP000812440">
    <property type="component" value="Chromosome 2"/>
</dbReference>
<dbReference type="Pfam" id="PF09801">
    <property type="entry name" value="SYS1"/>
    <property type="match status" value="1"/>
</dbReference>
<comment type="subcellular location">
    <subcellularLocation>
        <location evidence="1">Membrane</location>
        <topology evidence="1">Multi-pass membrane protein</topology>
    </subcellularLocation>
</comment>
<sequence length="122" mass="14014">MISSICAGAMRIEHFDWKIPFDHKRQPFITSVHYLVNLLSVEVTFILSGLLFVPIVRSLVWDYAITVTVLHICMCCLVTAEFPLMWQWWLEISCGLLLMVGCGQTLAHFTLSSPLIKQPFER</sequence>
<feature type="transmembrane region" description="Helical" evidence="5">
    <location>
        <begin position="34"/>
        <end position="53"/>
    </location>
</feature>
<evidence type="ECO:0000256" key="4">
    <source>
        <dbReference type="ARBA" id="ARBA00023136"/>
    </source>
</evidence>
<accession>A0A8T2K681</accession>
<reference evidence="6" key="1">
    <citation type="thesis" date="2020" institute="ProQuest LLC" country="789 East Eisenhower Parkway, Ann Arbor, MI, USA">
        <title>Comparative Genomics and Chromosome Evolution.</title>
        <authorList>
            <person name="Mudd A.B."/>
        </authorList>
    </citation>
    <scope>NUCLEOTIDE SEQUENCE</scope>
    <source>
        <strain evidence="6">Female2</strain>
        <tissue evidence="6">Blood</tissue>
    </source>
</reference>
<name>A0A8T2K681_9PIPI</name>
<evidence type="ECO:0000313" key="7">
    <source>
        <dbReference type="Proteomes" id="UP000812440"/>
    </source>
</evidence>
<feature type="transmembrane region" description="Helical" evidence="5">
    <location>
        <begin position="86"/>
        <end position="107"/>
    </location>
</feature>
<evidence type="ECO:0000256" key="3">
    <source>
        <dbReference type="ARBA" id="ARBA00022989"/>
    </source>
</evidence>
<proteinExistence type="predicted"/>
<organism evidence="6 7">
    <name type="scientific">Hymenochirus boettgeri</name>
    <name type="common">Congo dwarf clawed frog</name>
    <dbReference type="NCBI Taxonomy" id="247094"/>
    <lineage>
        <taxon>Eukaryota</taxon>
        <taxon>Metazoa</taxon>
        <taxon>Chordata</taxon>
        <taxon>Craniata</taxon>
        <taxon>Vertebrata</taxon>
        <taxon>Euteleostomi</taxon>
        <taxon>Amphibia</taxon>
        <taxon>Batrachia</taxon>
        <taxon>Anura</taxon>
        <taxon>Pipoidea</taxon>
        <taxon>Pipidae</taxon>
        <taxon>Pipinae</taxon>
        <taxon>Hymenochirus</taxon>
    </lineage>
</organism>
<keyword evidence="2 5" id="KW-0812">Transmembrane</keyword>
<keyword evidence="3 5" id="KW-1133">Transmembrane helix</keyword>
<gene>
    <name evidence="6" type="ORF">GDO86_003428</name>
</gene>
<dbReference type="InterPro" id="IPR019185">
    <property type="entry name" value="Integral_membrane_SYS1-rel"/>
</dbReference>
<evidence type="ECO:0008006" key="8">
    <source>
        <dbReference type="Google" id="ProtNLM"/>
    </source>
</evidence>
<dbReference type="OrthoDB" id="542931at2759"/>
<dbReference type="AlphaFoldDB" id="A0A8T2K681"/>
<evidence type="ECO:0000313" key="6">
    <source>
        <dbReference type="EMBL" id="KAG8451160.1"/>
    </source>
</evidence>
<dbReference type="EMBL" id="JAACNH010000002">
    <property type="protein sequence ID" value="KAG8451160.1"/>
    <property type="molecule type" value="Genomic_DNA"/>
</dbReference>
<keyword evidence="7" id="KW-1185">Reference proteome</keyword>
<feature type="transmembrane region" description="Helical" evidence="5">
    <location>
        <begin position="60"/>
        <end position="80"/>
    </location>
</feature>
<dbReference type="GO" id="GO:0016020">
    <property type="term" value="C:membrane"/>
    <property type="evidence" value="ECO:0007669"/>
    <property type="project" value="UniProtKB-SubCell"/>
</dbReference>
<protein>
    <recommendedName>
        <fullName evidence="8">Transmembrane protein 244</fullName>
    </recommendedName>
</protein>
<evidence type="ECO:0000256" key="2">
    <source>
        <dbReference type="ARBA" id="ARBA00022692"/>
    </source>
</evidence>
<evidence type="ECO:0000256" key="5">
    <source>
        <dbReference type="SAM" id="Phobius"/>
    </source>
</evidence>
<comment type="caution">
    <text evidence="6">The sequence shown here is derived from an EMBL/GenBank/DDBJ whole genome shotgun (WGS) entry which is preliminary data.</text>
</comment>